<gene>
    <name evidence="1" type="ORF">CJ305_07710</name>
</gene>
<dbReference type="OrthoDB" id="674527at2"/>
<keyword evidence="2" id="KW-1185">Reference proteome</keyword>
<protein>
    <submittedName>
        <fullName evidence="1">Glyoxalase</fullName>
    </submittedName>
</protein>
<dbReference type="Gene3D" id="3.10.180.10">
    <property type="entry name" value="2,3-Dihydroxybiphenyl 1,2-Dioxygenase, domain 1"/>
    <property type="match status" value="1"/>
</dbReference>
<comment type="caution">
    <text evidence="1">The sequence shown here is derived from an EMBL/GenBank/DDBJ whole genome shotgun (WGS) entry which is preliminary data.</text>
</comment>
<dbReference type="InterPro" id="IPR029068">
    <property type="entry name" value="Glyas_Bleomycin-R_OHBP_Dase"/>
</dbReference>
<organism evidence="1 2">
    <name type="scientific">Leeuwenhoekiella nanhaiensis</name>
    <dbReference type="NCBI Taxonomy" id="1655491"/>
    <lineage>
        <taxon>Bacteria</taxon>
        <taxon>Pseudomonadati</taxon>
        <taxon>Bacteroidota</taxon>
        <taxon>Flavobacteriia</taxon>
        <taxon>Flavobacteriales</taxon>
        <taxon>Flavobacteriaceae</taxon>
        <taxon>Leeuwenhoekiella</taxon>
    </lineage>
</organism>
<dbReference type="SUPFAM" id="SSF54593">
    <property type="entry name" value="Glyoxalase/Bleomycin resistance protein/Dihydroxybiphenyl dioxygenase"/>
    <property type="match status" value="1"/>
</dbReference>
<evidence type="ECO:0000313" key="1">
    <source>
        <dbReference type="EMBL" id="PHQ29846.1"/>
    </source>
</evidence>
<dbReference type="Proteomes" id="UP000229433">
    <property type="component" value="Unassembled WGS sequence"/>
</dbReference>
<name>A0A2G1VSV3_9FLAO</name>
<accession>A0A2G1VSV3</accession>
<sequence>MNIKSIRPFLGAKDFNTSRAFYRDLGFEEVVLPPKMALFKKGNFGFYLQDAYVKDWVDNTMVFLEVELVQQHLDHIKSLQLPEKYAGVRVSELVHQEWGSEFFVHDPSGILWHIGAFKQN</sequence>
<dbReference type="EMBL" id="NQXA01000003">
    <property type="protein sequence ID" value="PHQ29846.1"/>
    <property type="molecule type" value="Genomic_DNA"/>
</dbReference>
<dbReference type="RefSeq" id="WP_099645688.1">
    <property type="nucleotide sequence ID" value="NZ_KZ319289.1"/>
</dbReference>
<evidence type="ECO:0000313" key="2">
    <source>
        <dbReference type="Proteomes" id="UP000229433"/>
    </source>
</evidence>
<dbReference type="AlphaFoldDB" id="A0A2G1VSV3"/>
<reference evidence="1 2" key="1">
    <citation type="submission" date="2017-08" db="EMBL/GenBank/DDBJ databases">
        <title>The whole genome shortgun sequences of strain Leeuwenhoekiella nanhaiensis G18 from the South China Sea.</title>
        <authorList>
            <person name="Liu Q."/>
        </authorList>
    </citation>
    <scope>NUCLEOTIDE SEQUENCE [LARGE SCALE GENOMIC DNA]</scope>
    <source>
        <strain evidence="1 2">G18</strain>
    </source>
</reference>
<proteinExistence type="predicted"/>